<evidence type="ECO:0000256" key="2">
    <source>
        <dbReference type="ARBA" id="ARBA00022801"/>
    </source>
</evidence>
<feature type="region of interest" description="Disordered" evidence="3">
    <location>
        <begin position="214"/>
        <end position="233"/>
    </location>
</feature>
<dbReference type="Pfam" id="PF00702">
    <property type="entry name" value="Hydrolase"/>
    <property type="match status" value="1"/>
</dbReference>
<comment type="similarity">
    <text evidence="1">Belongs to the HAD-like hydrolase superfamily. S-2-haloalkanoic acid dehalogenase family.</text>
</comment>
<dbReference type="Gene3D" id="1.10.150.240">
    <property type="entry name" value="Putative phosphatase, domain 2"/>
    <property type="match status" value="1"/>
</dbReference>
<dbReference type="InterPro" id="IPR023214">
    <property type="entry name" value="HAD_sf"/>
</dbReference>
<dbReference type="PANTHER" id="PTHR43316:SF3">
    <property type="entry name" value="HALOACID DEHALOGENASE, TYPE II (AFU_ORTHOLOGUE AFUA_2G07750)-RELATED"/>
    <property type="match status" value="1"/>
</dbReference>
<dbReference type="NCBIfam" id="TIGR01428">
    <property type="entry name" value="HAD_type_II"/>
    <property type="match status" value="1"/>
</dbReference>
<dbReference type="InterPro" id="IPR051540">
    <property type="entry name" value="S-2-haloacid_dehalogenase"/>
</dbReference>
<organism evidence="4 5">
    <name type="scientific">Mycobacterium kubicae</name>
    <dbReference type="NCBI Taxonomy" id="120959"/>
    <lineage>
        <taxon>Bacteria</taxon>
        <taxon>Bacillati</taxon>
        <taxon>Actinomycetota</taxon>
        <taxon>Actinomycetes</taxon>
        <taxon>Mycobacteriales</taxon>
        <taxon>Mycobacteriaceae</taxon>
        <taxon>Mycobacterium</taxon>
        <taxon>Mycobacterium simiae complex</taxon>
    </lineage>
</organism>
<dbReference type="CDD" id="cd02588">
    <property type="entry name" value="HAD_L2-DEX"/>
    <property type="match status" value="1"/>
</dbReference>
<dbReference type="PRINTS" id="PR00413">
    <property type="entry name" value="HADHALOGNASE"/>
</dbReference>
<dbReference type="EMBL" id="BLKU01000001">
    <property type="protein sequence ID" value="GFG62589.1"/>
    <property type="molecule type" value="Genomic_DNA"/>
</dbReference>
<dbReference type="NCBIfam" id="TIGR01493">
    <property type="entry name" value="HAD-SF-IA-v2"/>
    <property type="match status" value="1"/>
</dbReference>
<gene>
    <name evidence="4" type="ORF">MKUB_00790</name>
</gene>
<dbReference type="Gene3D" id="3.40.50.1000">
    <property type="entry name" value="HAD superfamily/HAD-like"/>
    <property type="match status" value="1"/>
</dbReference>
<evidence type="ECO:0000313" key="5">
    <source>
        <dbReference type="Proteomes" id="UP000465306"/>
    </source>
</evidence>
<name>A0ABQ1BFU0_9MYCO</name>
<evidence type="ECO:0000313" key="4">
    <source>
        <dbReference type="EMBL" id="GFG62589.1"/>
    </source>
</evidence>
<dbReference type="InterPro" id="IPR036412">
    <property type="entry name" value="HAD-like_sf"/>
</dbReference>
<evidence type="ECO:0000256" key="3">
    <source>
        <dbReference type="SAM" id="MobiDB-lite"/>
    </source>
</evidence>
<dbReference type="Proteomes" id="UP000465306">
    <property type="component" value="Unassembled WGS sequence"/>
</dbReference>
<comment type="caution">
    <text evidence="4">The sequence shown here is derived from an EMBL/GenBank/DDBJ whole genome shotgun (WGS) entry which is preliminary data.</text>
</comment>
<dbReference type="InterPro" id="IPR006328">
    <property type="entry name" value="2-HAD"/>
</dbReference>
<evidence type="ECO:0000256" key="1">
    <source>
        <dbReference type="ARBA" id="ARBA00008106"/>
    </source>
</evidence>
<proteinExistence type="inferred from homology"/>
<dbReference type="SUPFAM" id="SSF56784">
    <property type="entry name" value="HAD-like"/>
    <property type="match status" value="1"/>
</dbReference>
<dbReference type="InterPro" id="IPR006439">
    <property type="entry name" value="HAD-SF_hydro_IA"/>
</dbReference>
<sequence>MEMVQYRSPSTGLTVRAILFDTFGTVVDWRSGIAQAIREFAQQHDLSVEPLAFAADWRMRYQPAMEAVRSGRRDFASLDVLHRENLEASLSDLGMRPEEFPDDELRALARSWRWLPPWPDSVDGISAMKRHVIVGPLSNGNTGLLVEMAKHAGLPWDVVLGSDISRAYKPDPQAYLAPARLLDLAPGEVMLMAAHNRDLAAAQKAGLATGFVARPQEHGPGQTSDLEPSGRWDVSGSSIGELATLMFG</sequence>
<protein>
    <submittedName>
        <fullName evidence="4">Dehalogenase</fullName>
    </submittedName>
</protein>
<keyword evidence="5" id="KW-1185">Reference proteome</keyword>
<dbReference type="PANTHER" id="PTHR43316">
    <property type="entry name" value="HYDROLASE, HALOACID DELAHOGENASE-RELATED"/>
    <property type="match status" value="1"/>
</dbReference>
<dbReference type="InterPro" id="IPR023198">
    <property type="entry name" value="PGP-like_dom2"/>
</dbReference>
<reference evidence="4 5" key="1">
    <citation type="journal article" date="2019" name="Emerg. Microbes Infect.">
        <title>Comprehensive subspecies identification of 175 nontuberculous mycobacteria species based on 7547 genomic profiles.</title>
        <authorList>
            <person name="Matsumoto Y."/>
            <person name="Kinjo T."/>
            <person name="Motooka D."/>
            <person name="Nabeya D."/>
            <person name="Jung N."/>
            <person name="Uechi K."/>
            <person name="Horii T."/>
            <person name="Iida T."/>
            <person name="Fujita J."/>
            <person name="Nakamura S."/>
        </authorList>
    </citation>
    <scope>NUCLEOTIDE SEQUENCE [LARGE SCALE GENOMIC DNA]</scope>
    <source>
        <strain evidence="4 5">JCM 13573</strain>
    </source>
</reference>
<keyword evidence="2" id="KW-0378">Hydrolase</keyword>
<accession>A0ABQ1BFU0</accession>